<evidence type="ECO:0000313" key="6">
    <source>
        <dbReference type="Proteomes" id="UP001291623"/>
    </source>
</evidence>
<keyword evidence="2" id="KW-0521">NADP</keyword>
<dbReference type="PANTHER" id="PTHR11645">
    <property type="entry name" value="PYRROLINE-5-CARBOXYLATE REDUCTASE"/>
    <property type="match status" value="1"/>
</dbReference>
<feature type="domain" description="Pyrroline-5-carboxylate reductase dimerisation" evidence="4">
    <location>
        <begin position="45"/>
        <end position="148"/>
    </location>
</feature>
<protein>
    <recommendedName>
        <fullName evidence="4">Pyrroline-5-carboxylate reductase dimerisation domain-containing protein</fullName>
    </recommendedName>
</protein>
<dbReference type="PANTHER" id="PTHR11645:SF0">
    <property type="entry name" value="PYRROLINE-5-CARBOXYLATE REDUCTASE 3"/>
    <property type="match status" value="1"/>
</dbReference>
<comment type="similarity">
    <text evidence="1">Belongs to the pyrroline-5-carboxylate reductase family.</text>
</comment>
<comment type="caution">
    <text evidence="5">The sequence shown here is derived from an EMBL/GenBank/DDBJ whole genome shotgun (WGS) entry which is preliminary data.</text>
</comment>
<accession>A0AAE1QR73</accession>
<dbReference type="GO" id="GO:0055129">
    <property type="term" value="P:L-proline biosynthetic process"/>
    <property type="evidence" value="ECO:0007669"/>
    <property type="project" value="TreeGrafter"/>
</dbReference>
<dbReference type="Pfam" id="PF14748">
    <property type="entry name" value="P5CR_dimer"/>
    <property type="match status" value="1"/>
</dbReference>
<dbReference type="Gene3D" id="1.10.3730.10">
    <property type="entry name" value="ProC C-terminal domain-like"/>
    <property type="match status" value="1"/>
</dbReference>
<keyword evidence="3" id="KW-0560">Oxidoreductase</keyword>
<evidence type="ECO:0000259" key="4">
    <source>
        <dbReference type="Pfam" id="PF14748"/>
    </source>
</evidence>
<dbReference type="InterPro" id="IPR029036">
    <property type="entry name" value="P5CR_dimer"/>
</dbReference>
<dbReference type="SUPFAM" id="SSF48179">
    <property type="entry name" value="6-phosphogluconate dehydrogenase C-terminal domain-like"/>
    <property type="match status" value="1"/>
</dbReference>
<dbReference type="InterPro" id="IPR008927">
    <property type="entry name" value="6-PGluconate_DH-like_C_sf"/>
</dbReference>
<dbReference type="Proteomes" id="UP001291623">
    <property type="component" value="Unassembled WGS sequence"/>
</dbReference>
<dbReference type="InterPro" id="IPR053790">
    <property type="entry name" value="P5CR-like_CS"/>
</dbReference>
<reference evidence="5" key="1">
    <citation type="submission" date="2023-12" db="EMBL/GenBank/DDBJ databases">
        <title>Genome assembly of Anisodus tanguticus.</title>
        <authorList>
            <person name="Wang Y.-J."/>
        </authorList>
    </citation>
    <scope>NUCLEOTIDE SEQUENCE</scope>
    <source>
        <strain evidence="5">KB-2021</strain>
        <tissue evidence="5">Leaf</tissue>
    </source>
</reference>
<evidence type="ECO:0000313" key="5">
    <source>
        <dbReference type="EMBL" id="KAK4336617.1"/>
    </source>
</evidence>
<evidence type="ECO:0000256" key="1">
    <source>
        <dbReference type="ARBA" id="ARBA00005525"/>
    </source>
</evidence>
<dbReference type="EMBL" id="JAVYJV010000111">
    <property type="protein sequence ID" value="KAK4336617.1"/>
    <property type="molecule type" value="Genomic_DNA"/>
</dbReference>
<dbReference type="PROSITE" id="PS00521">
    <property type="entry name" value="P5CR"/>
    <property type="match status" value="1"/>
</dbReference>
<evidence type="ECO:0000256" key="3">
    <source>
        <dbReference type="ARBA" id="ARBA00023002"/>
    </source>
</evidence>
<sequence length="150" mass="16046">MPNLACQVGKGVCGISRTLPSDDTMDVIVEDFLGKIFSCHFLPEFQLDQLTALSGSGIAFAFNFIQAMSEGGVKIGLPRELSVEIANETVAGACSMIKSTKKHPVELRDAVCSPAGTTIYGIHALQKAKFSSAVIDGIMSSYNRCIELKK</sequence>
<keyword evidence="6" id="KW-1185">Reference proteome</keyword>
<organism evidence="5 6">
    <name type="scientific">Anisodus tanguticus</name>
    <dbReference type="NCBI Taxonomy" id="243964"/>
    <lineage>
        <taxon>Eukaryota</taxon>
        <taxon>Viridiplantae</taxon>
        <taxon>Streptophyta</taxon>
        <taxon>Embryophyta</taxon>
        <taxon>Tracheophyta</taxon>
        <taxon>Spermatophyta</taxon>
        <taxon>Magnoliopsida</taxon>
        <taxon>eudicotyledons</taxon>
        <taxon>Gunneridae</taxon>
        <taxon>Pentapetalae</taxon>
        <taxon>asterids</taxon>
        <taxon>lamiids</taxon>
        <taxon>Solanales</taxon>
        <taxon>Solanaceae</taxon>
        <taxon>Solanoideae</taxon>
        <taxon>Hyoscyameae</taxon>
        <taxon>Anisodus</taxon>
    </lineage>
</organism>
<dbReference type="FunFam" id="1.10.3730.10:FF:000001">
    <property type="entry name" value="Pyrroline-5-carboxylate reductase"/>
    <property type="match status" value="1"/>
</dbReference>
<dbReference type="AlphaFoldDB" id="A0AAE1QR73"/>
<evidence type="ECO:0000256" key="2">
    <source>
        <dbReference type="ARBA" id="ARBA00022857"/>
    </source>
</evidence>
<proteinExistence type="inferred from homology"/>
<gene>
    <name evidence="5" type="ORF">RND71_043956</name>
</gene>
<dbReference type="GO" id="GO:0004735">
    <property type="term" value="F:pyrroline-5-carboxylate reductase activity"/>
    <property type="evidence" value="ECO:0007669"/>
    <property type="project" value="TreeGrafter"/>
</dbReference>
<name>A0AAE1QR73_9SOLA</name>